<feature type="transmembrane region" description="Helical" evidence="1">
    <location>
        <begin position="22"/>
        <end position="40"/>
    </location>
</feature>
<dbReference type="NCBIfam" id="TIGR02206">
    <property type="entry name" value="intg_mem_TP0381"/>
    <property type="match status" value="1"/>
</dbReference>
<dbReference type="Proteomes" id="UP000184396">
    <property type="component" value="Unassembled WGS sequence"/>
</dbReference>
<feature type="transmembrane region" description="Helical" evidence="1">
    <location>
        <begin position="137"/>
        <end position="157"/>
    </location>
</feature>
<keyword evidence="1" id="KW-0472">Membrane</keyword>
<reference evidence="2 3" key="1">
    <citation type="submission" date="2016-11" db="EMBL/GenBank/DDBJ databases">
        <authorList>
            <person name="Jaros S."/>
            <person name="Januszkiewicz K."/>
            <person name="Wedrychowicz H."/>
        </authorList>
    </citation>
    <scope>NUCLEOTIDE SEQUENCE [LARGE SCALE GENOMIC DNA]</scope>
    <source>
        <strain evidence="2 3">CGMCC 1.12213</strain>
    </source>
</reference>
<keyword evidence="1" id="KW-0812">Transmembrane</keyword>
<keyword evidence="1" id="KW-1133">Transmembrane helix</keyword>
<evidence type="ECO:0000313" key="3">
    <source>
        <dbReference type="Proteomes" id="UP000184396"/>
    </source>
</evidence>
<dbReference type="eggNOG" id="COG5522">
    <property type="taxonomic scope" value="Bacteria"/>
</dbReference>
<evidence type="ECO:0000256" key="1">
    <source>
        <dbReference type="SAM" id="Phobius"/>
    </source>
</evidence>
<dbReference type="EMBL" id="FQYK01000001">
    <property type="protein sequence ID" value="SHI34033.1"/>
    <property type="molecule type" value="Genomic_DNA"/>
</dbReference>
<feature type="transmembrane region" description="Helical" evidence="1">
    <location>
        <begin position="52"/>
        <end position="71"/>
    </location>
</feature>
<feature type="transmembrane region" description="Helical" evidence="1">
    <location>
        <begin position="212"/>
        <end position="235"/>
    </location>
</feature>
<accession>A0A1M6ACW4</accession>
<dbReference type="STRING" id="1178825.SAMN05216261_0345"/>
<evidence type="ECO:0000313" key="2">
    <source>
        <dbReference type="EMBL" id="SHI34033.1"/>
    </source>
</evidence>
<gene>
    <name evidence="2" type="ORF">SAMN05216261_0345</name>
</gene>
<feature type="transmembrane region" description="Helical" evidence="1">
    <location>
        <begin position="110"/>
        <end position="131"/>
    </location>
</feature>
<dbReference type="InterPro" id="IPR011737">
    <property type="entry name" value="CHP02206_TP0381"/>
</dbReference>
<organism evidence="2 3">
    <name type="scientific">Algibacter luteus</name>
    <dbReference type="NCBI Taxonomy" id="1178825"/>
    <lineage>
        <taxon>Bacteria</taxon>
        <taxon>Pseudomonadati</taxon>
        <taxon>Bacteroidota</taxon>
        <taxon>Flavobacteriia</taxon>
        <taxon>Flavobacteriales</taxon>
        <taxon>Flavobacteriaceae</taxon>
        <taxon>Algibacter</taxon>
    </lineage>
</organism>
<name>A0A1M6ACW4_9FLAO</name>
<feature type="transmembrane region" description="Helical" evidence="1">
    <location>
        <begin position="169"/>
        <end position="187"/>
    </location>
</feature>
<keyword evidence="3" id="KW-1185">Reference proteome</keyword>
<proteinExistence type="predicted"/>
<feature type="transmembrane region" description="Helical" evidence="1">
    <location>
        <begin position="83"/>
        <end position="101"/>
    </location>
</feature>
<protein>
    <submittedName>
        <fullName evidence="2">Conserved hypothetical integral membrane protein TIGR02206</fullName>
    </submittedName>
</protein>
<dbReference type="RefSeq" id="WP_019386309.1">
    <property type="nucleotide sequence ID" value="NZ_ALIH01000001.1"/>
</dbReference>
<dbReference type="Pfam" id="PF14808">
    <property type="entry name" value="TMEM164"/>
    <property type="match status" value="1"/>
</dbReference>
<dbReference type="AlphaFoldDB" id="A0A1M6ACW4"/>
<sequence>MSFITYNAFFLFNRVVIGSKQHMLPIVFAVLFAVLFIKYAKRNLNQKQQNRAIHIFACVISLVVVGFHMHKISLGSYNITTDLPLYLCSLLGLVIPVFTYYRKYWMYEVLLFWIIGGTLQAVLTPDIALGFPSFDYFRYWVVHLGLLIVIFYVTYVLNMQPKLKSVFKSFFALQIYVIIMIAVNYMLDANYFYLNEKPQSASLLDYFGGWPWYILVGQIIIIPLFLLIYLPFYLVKNNQNKN</sequence>
<dbReference type="OrthoDB" id="9813172at2"/>